<evidence type="ECO:0000256" key="11">
    <source>
        <dbReference type="RuleBase" id="RU003718"/>
    </source>
</evidence>
<keyword evidence="4 11" id="KW-0808">Transferase</keyword>
<name>A0A873P505_TRIVP</name>
<reference evidence="13" key="2">
    <citation type="journal article" name="BMC Genomics">
        <title>Host plant adaptation in the polyphagous whitefly, Trialeurodes vaporariorum, is associated with transcriptional plasticity and altered sensitivity to insecticides.</title>
        <authorList>
            <person name="Pym A."/>
            <person name="Singh K.S."/>
            <person name="Nordgren A."/>
            <person name="Davies T.G.E."/>
            <person name="Zimmer C.T."/>
            <person name="Elias J."/>
            <person name="Slater R."/>
            <person name="Bass C."/>
        </authorList>
    </citation>
    <scope>NUCLEOTIDE SEQUENCE</scope>
</reference>
<dbReference type="EMBL" id="MT012591">
    <property type="protein sequence ID" value="QPA18373.1"/>
    <property type="molecule type" value="mRNA"/>
</dbReference>
<evidence type="ECO:0000256" key="9">
    <source>
        <dbReference type="ARBA" id="ARBA00023180"/>
    </source>
</evidence>
<keyword evidence="3 11" id="KW-0328">Glycosyltransferase</keyword>
<evidence type="ECO:0000256" key="2">
    <source>
        <dbReference type="ARBA" id="ARBA00009995"/>
    </source>
</evidence>
<dbReference type="InterPro" id="IPR050271">
    <property type="entry name" value="UDP-glycosyltransferase"/>
</dbReference>
<dbReference type="CDD" id="cd03784">
    <property type="entry name" value="GT1_Gtf-like"/>
    <property type="match status" value="1"/>
</dbReference>
<dbReference type="Gene3D" id="3.40.50.2000">
    <property type="entry name" value="Glycogen Phosphorylase B"/>
    <property type="match status" value="2"/>
</dbReference>
<proteinExistence type="evidence at transcript level"/>
<dbReference type="PANTHER" id="PTHR48043">
    <property type="entry name" value="EG:EG0003.4 PROTEIN-RELATED"/>
    <property type="match status" value="1"/>
</dbReference>
<comment type="similarity">
    <text evidence="2 11">Belongs to the UDP-glycosyltransferase family.</text>
</comment>
<keyword evidence="5 12" id="KW-0812">Transmembrane</keyword>
<evidence type="ECO:0000256" key="1">
    <source>
        <dbReference type="ARBA" id="ARBA00004240"/>
    </source>
</evidence>
<protein>
    <recommendedName>
        <fullName evidence="12">UDP-glucuronosyltransferase</fullName>
        <ecNumber evidence="12">2.4.1.17</ecNumber>
    </recommendedName>
</protein>
<keyword evidence="9" id="KW-0325">Glycoprotein</keyword>
<dbReference type="EC" id="2.4.1.17" evidence="12"/>
<keyword evidence="8 12" id="KW-0472">Membrane</keyword>
<dbReference type="GO" id="GO:0016020">
    <property type="term" value="C:membrane"/>
    <property type="evidence" value="ECO:0007669"/>
    <property type="project" value="UniProtKB-SubCell"/>
</dbReference>
<keyword evidence="7 12" id="KW-1133">Transmembrane helix</keyword>
<dbReference type="InterPro" id="IPR035595">
    <property type="entry name" value="UDP_glycos_trans_CS"/>
</dbReference>
<dbReference type="GO" id="GO:0005783">
    <property type="term" value="C:endoplasmic reticulum"/>
    <property type="evidence" value="ECO:0007669"/>
    <property type="project" value="UniProtKB-SubCell"/>
</dbReference>
<evidence type="ECO:0000256" key="8">
    <source>
        <dbReference type="ARBA" id="ARBA00023136"/>
    </source>
</evidence>
<evidence type="ECO:0000256" key="3">
    <source>
        <dbReference type="ARBA" id="ARBA00022676"/>
    </source>
</evidence>
<dbReference type="PROSITE" id="PS00375">
    <property type="entry name" value="UDPGT"/>
    <property type="match status" value="1"/>
</dbReference>
<evidence type="ECO:0000256" key="5">
    <source>
        <dbReference type="ARBA" id="ARBA00022692"/>
    </source>
</evidence>
<comment type="catalytic activity">
    <reaction evidence="12">
        <text>glucuronate acceptor + UDP-alpha-D-glucuronate = acceptor beta-D-glucuronoside + UDP + H(+)</text>
        <dbReference type="Rhea" id="RHEA:21032"/>
        <dbReference type="ChEBI" id="CHEBI:15378"/>
        <dbReference type="ChEBI" id="CHEBI:58052"/>
        <dbReference type="ChEBI" id="CHEBI:58223"/>
        <dbReference type="ChEBI" id="CHEBI:132367"/>
        <dbReference type="ChEBI" id="CHEBI:132368"/>
        <dbReference type="EC" id="2.4.1.17"/>
    </reaction>
</comment>
<accession>A0A873P505</accession>
<dbReference type="AlphaFoldDB" id="A0A873P505"/>
<dbReference type="Pfam" id="PF00201">
    <property type="entry name" value="UDPGT"/>
    <property type="match status" value="1"/>
</dbReference>
<evidence type="ECO:0000256" key="4">
    <source>
        <dbReference type="ARBA" id="ARBA00022679"/>
    </source>
</evidence>
<evidence type="ECO:0000256" key="6">
    <source>
        <dbReference type="ARBA" id="ARBA00022824"/>
    </source>
</evidence>
<dbReference type="InterPro" id="IPR002213">
    <property type="entry name" value="UDP_glucos_trans"/>
</dbReference>
<keyword evidence="6" id="KW-0256">Endoplasmic reticulum</keyword>
<dbReference type="FunFam" id="3.40.50.2000:FF:000050">
    <property type="entry name" value="UDP-glucuronosyltransferase"/>
    <property type="match status" value="1"/>
</dbReference>
<evidence type="ECO:0000256" key="10">
    <source>
        <dbReference type="ARBA" id="ARBA00046288"/>
    </source>
</evidence>
<dbReference type="GO" id="GO:0015020">
    <property type="term" value="F:glucuronosyltransferase activity"/>
    <property type="evidence" value="ECO:0007669"/>
    <property type="project" value="UniProtKB-EC"/>
</dbReference>
<evidence type="ECO:0000313" key="13">
    <source>
        <dbReference type="EMBL" id="QPA18373.1"/>
    </source>
</evidence>
<gene>
    <name evidence="13" type="primary">UGT352P6</name>
</gene>
<dbReference type="SUPFAM" id="SSF53756">
    <property type="entry name" value="UDP-Glycosyltransferase/glycogen phosphorylase"/>
    <property type="match status" value="1"/>
</dbReference>
<evidence type="ECO:0000256" key="12">
    <source>
        <dbReference type="RuleBase" id="RU362059"/>
    </source>
</evidence>
<organism evidence="13">
    <name type="scientific">Trialeurodes vaporariorum</name>
    <name type="common">Greenhouse whitefly</name>
    <name type="synonym">Aleyrodes vaporariorum</name>
    <dbReference type="NCBI Taxonomy" id="88556"/>
    <lineage>
        <taxon>Eukaryota</taxon>
        <taxon>Metazoa</taxon>
        <taxon>Ecdysozoa</taxon>
        <taxon>Arthropoda</taxon>
        <taxon>Hexapoda</taxon>
        <taxon>Insecta</taxon>
        <taxon>Pterygota</taxon>
        <taxon>Neoptera</taxon>
        <taxon>Paraneoptera</taxon>
        <taxon>Hemiptera</taxon>
        <taxon>Sternorrhyncha</taxon>
        <taxon>Aleyrodoidea</taxon>
        <taxon>Aleyrodidae</taxon>
        <taxon>Aleyrodinae</taxon>
        <taxon>Trialeurodes</taxon>
    </lineage>
</organism>
<dbReference type="PANTHER" id="PTHR48043:SF159">
    <property type="entry name" value="EG:EG0003.4 PROTEIN-RELATED"/>
    <property type="match status" value="1"/>
</dbReference>
<evidence type="ECO:0000256" key="7">
    <source>
        <dbReference type="ARBA" id="ARBA00022989"/>
    </source>
</evidence>
<sequence length="533" mass="60852">MTLQLSVKMLLGSALIVLLLGSTVHSYNILFMNPTPSYSHQLPAIALTEALIKKGHHVFLVSTNGAPGLVKNYTYVDLSFSYKLVAAEETDQNNTLDVKGQLTKWDLLELIKGYSDTVLGNQFRSKQFEEFHNRVKDENIKFDVAILESFFLPHECAMTRLLNGFRVPIISFATFTHDLFVEPGLGTLPHRSFLPMESYTDRMNVWQRIENWFSATYFDYVLNREIESSARDYFREAHDNEALVDGCWSNVSLALIASNSLYFYPRLRGPNVIELGPMHLKPPAKLPQNLQDWLDGAEKGVIYFSLGSNMKSKHLLVPVRENFLKFFEELPAGYRVLWKWELDGKIPGQSDNVLAQKWMPQQSILAHPKVKVFITQGGLQSFQETVHFGVPTVVIPWYGDQETSAVKMMDVRIGTRIRPPELYSYEKVKSALETVLFDESYMKNMKRISAISRDFTSKSLDEAVFWVEHVTKFGGAPHLRPSTADATYLEYFCMDILTVILVIILAVLFLLRLVFRFLVSIIFSSPSVKIKKS</sequence>
<comment type="subcellular location">
    <subcellularLocation>
        <location evidence="10">Endomembrane system</location>
        <topology evidence="10">Single-pass type I membrane protein</topology>
    </subcellularLocation>
    <subcellularLocation>
        <location evidence="1">Endoplasmic reticulum</location>
    </subcellularLocation>
    <subcellularLocation>
        <location evidence="12">Membrane</location>
        <topology evidence="12">Single-pass membrane protein</topology>
    </subcellularLocation>
</comment>
<feature type="transmembrane region" description="Helical" evidence="12">
    <location>
        <begin position="496"/>
        <end position="523"/>
    </location>
</feature>
<reference evidence="13" key="1">
    <citation type="submission" date="2020-01" db="EMBL/GenBank/DDBJ databases">
        <authorList>
            <person name="Pym A.M."/>
            <person name="Bass C."/>
            <person name="Singh K.S."/>
        </authorList>
    </citation>
    <scope>NUCLEOTIDE SEQUENCE</scope>
</reference>